<dbReference type="AlphaFoldDB" id="A0AAE1GIL9"/>
<dbReference type="Proteomes" id="UP001286313">
    <property type="component" value="Unassembled WGS sequence"/>
</dbReference>
<accession>A0AAE1GIL9</accession>
<dbReference type="EMBL" id="JAWQEG010000259">
    <property type="protein sequence ID" value="KAK3892472.1"/>
    <property type="molecule type" value="Genomic_DNA"/>
</dbReference>
<reference evidence="1" key="1">
    <citation type="submission" date="2023-10" db="EMBL/GenBank/DDBJ databases">
        <title>Genome assemblies of two species of porcelain crab, Petrolisthes cinctipes and Petrolisthes manimaculis (Anomura: Porcellanidae).</title>
        <authorList>
            <person name="Angst P."/>
        </authorList>
    </citation>
    <scope>NUCLEOTIDE SEQUENCE</scope>
    <source>
        <strain evidence="1">PB745_01</strain>
        <tissue evidence="1">Gill</tissue>
    </source>
</reference>
<gene>
    <name evidence="1" type="ORF">Pcinc_003704</name>
</gene>
<evidence type="ECO:0000313" key="1">
    <source>
        <dbReference type="EMBL" id="KAK3892472.1"/>
    </source>
</evidence>
<keyword evidence="2" id="KW-1185">Reference proteome</keyword>
<proteinExistence type="predicted"/>
<protein>
    <submittedName>
        <fullName evidence="1">Uncharacterized protein</fullName>
    </submittedName>
</protein>
<organism evidence="1 2">
    <name type="scientific">Petrolisthes cinctipes</name>
    <name type="common">Flat porcelain crab</name>
    <dbReference type="NCBI Taxonomy" id="88211"/>
    <lineage>
        <taxon>Eukaryota</taxon>
        <taxon>Metazoa</taxon>
        <taxon>Ecdysozoa</taxon>
        <taxon>Arthropoda</taxon>
        <taxon>Crustacea</taxon>
        <taxon>Multicrustacea</taxon>
        <taxon>Malacostraca</taxon>
        <taxon>Eumalacostraca</taxon>
        <taxon>Eucarida</taxon>
        <taxon>Decapoda</taxon>
        <taxon>Pleocyemata</taxon>
        <taxon>Anomura</taxon>
        <taxon>Galatheoidea</taxon>
        <taxon>Porcellanidae</taxon>
        <taxon>Petrolisthes</taxon>
    </lineage>
</organism>
<name>A0AAE1GIL9_PETCI</name>
<sequence length="95" mass="10304">MPILLEAWTIVKQWLLTSRVTPLLPPRLVQLPGGGAQLAACLRSSVVELLPGPTPKSLLPPRKLQVAPPTLNLDNTSKMITCSDNRTLTKQSLKA</sequence>
<evidence type="ECO:0000313" key="2">
    <source>
        <dbReference type="Proteomes" id="UP001286313"/>
    </source>
</evidence>
<comment type="caution">
    <text evidence="1">The sequence shown here is derived from an EMBL/GenBank/DDBJ whole genome shotgun (WGS) entry which is preliminary data.</text>
</comment>